<evidence type="ECO:0000313" key="2">
    <source>
        <dbReference type="EMBL" id="AIO30579.1"/>
    </source>
</evidence>
<evidence type="ECO:0000256" key="1">
    <source>
        <dbReference type="SAM" id="MobiDB-lite"/>
    </source>
</evidence>
<organism evidence="2 3">
    <name type="scientific">Burkholderia cenocepacia</name>
    <dbReference type="NCBI Taxonomy" id="95486"/>
    <lineage>
        <taxon>Bacteria</taxon>
        <taxon>Pseudomonadati</taxon>
        <taxon>Pseudomonadota</taxon>
        <taxon>Betaproteobacteria</taxon>
        <taxon>Burkholderiales</taxon>
        <taxon>Burkholderiaceae</taxon>
        <taxon>Burkholderia</taxon>
        <taxon>Burkholderia cepacia complex</taxon>
    </lineage>
</organism>
<reference evidence="2 3" key="1">
    <citation type="submission" date="2014-05" db="EMBL/GenBank/DDBJ databases">
        <authorList>
            <person name="Bishop-Lilly K.A."/>
            <person name="Broomall S.M."/>
            <person name="Chain P.S."/>
            <person name="Chertkov O."/>
            <person name="Coyne S.R."/>
            <person name="Daligault H.E."/>
            <person name="Davenport K.W."/>
            <person name="Erkkila T."/>
            <person name="Frey K.G."/>
            <person name="Gibbons H.S."/>
            <person name="Gu W."/>
            <person name="Jaissle J."/>
            <person name="Johnson S.L."/>
            <person name="Koroleva G.I."/>
            <person name="Ladner J.T."/>
            <person name="Lo C.-C."/>
            <person name="Minogue T.D."/>
            <person name="Munk C."/>
            <person name="Palacios G.F."/>
            <person name="Redden C.L."/>
            <person name="Rosenzweig C.N."/>
            <person name="Scholz M.B."/>
            <person name="Teshima H."/>
            <person name="Xu Y."/>
        </authorList>
    </citation>
    <scope>NUCLEOTIDE SEQUENCE [LARGE SCALE GENOMIC DNA]</scope>
    <source>
        <strain evidence="2 3">DDS 22E-1</strain>
    </source>
</reference>
<feature type="region of interest" description="Disordered" evidence="1">
    <location>
        <begin position="1"/>
        <end position="50"/>
    </location>
</feature>
<proteinExistence type="predicted"/>
<accession>A0AAN0RMU8</accession>
<sequence length="116" mass="12663">MRSEAIRGQPGGGQTGDARSPMVRVGQCRRRRRAPATTARAGRHREQHELHKLHDKRFAQRAYLPIGFANIMCDMPPSHAIDCAVIYPAAGDARYTIRSATSSGLPTRLIGSIVAS</sequence>
<keyword evidence="3" id="KW-1185">Reference proteome</keyword>
<protein>
    <submittedName>
        <fullName evidence="2">Uncharacterized protein</fullName>
    </submittedName>
</protein>
<dbReference type="EMBL" id="CP007782">
    <property type="protein sequence ID" value="AIO30579.1"/>
    <property type="molecule type" value="Genomic_DNA"/>
</dbReference>
<dbReference type="AlphaFoldDB" id="A0AAN0RMU8"/>
<dbReference type="Proteomes" id="UP000029413">
    <property type="component" value="Chromosome 3"/>
</dbReference>
<name>A0AAN0RMU8_9BURK</name>
<dbReference type="KEGG" id="bcen:DM39_6424"/>
<evidence type="ECO:0000313" key="3">
    <source>
        <dbReference type="Proteomes" id="UP000029413"/>
    </source>
</evidence>
<gene>
    <name evidence="2" type="ORF">DM39_6424</name>
</gene>